<keyword evidence="3 8" id="KW-0808">Transferase</keyword>
<evidence type="ECO:0000256" key="2">
    <source>
        <dbReference type="ARBA" id="ARBA00022654"/>
    </source>
</evidence>
<dbReference type="PANTHER" id="PTHR39322">
    <property type="entry name" value="ACYL-HOMOSERINE-LACTONE SYNTHASE"/>
    <property type="match status" value="1"/>
</dbReference>
<sequence>MRILTVSPDRYAHHSDELAQMHRLRAMVFRGRLEWDVSVTESGEFDEYDTLDPTYILAVTEDTRVVGCARLLPAQGPTMLERTFPQLLASGSLRASPNMVESSRFCVDTTLEEARGGSQLHLATLTMFAAIIEWSMANGYDEIVTATDLRFERILNRAGWPMKRLGEPREIGNTIAIAGSLPADAKSFDRVRPMGYQSVFLHVARQNIRSAA</sequence>
<evidence type="ECO:0000256" key="8">
    <source>
        <dbReference type="RuleBase" id="RU361135"/>
    </source>
</evidence>
<dbReference type="InterPro" id="IPR001690">
    <property type="entry name" value="Autoind_synthase"/>
</dbReference>
<protein>
    <recommendedName>
        <fullName evidence="1 8">Acyl-homoserine-lactone synthase</fullName>
        <ecNumber evidence="1 8">2.3.1.184</ecNumber>
    </recommendedName>
    <alternativeName>
        <fullName evidence="8">Autoinducer synthesis protein</fullName>
    </alternativeName>
</protein>
<dbReference type="PROSITE" id="PS00949">
    <property type="entry name" value="AUTOINDUCER_SYNTH_1"/>
    <property type="match status" value="1"/>
</dbReference>
<keyword evidence="4 8" id="KW-0949">S-adenosyl-L-methionine</keyword>
<dbReference type="GO" id="GO:0061579">
    <property type="term" value="F:N-acyl homoserine lactone synthase activity"/>
    <property type="evidence" value="ECO:0007669"/>
    <property type="project" value="UniProtKB-EC"/>
</dbReference>
<dbReference type="NCBIfam" id="NF010408">
    <property type="entry name" value="PRK13834.1"/>
    <property type="match status" value="1"/>
</dbReference>
<dbReference type="InterPro" id="IPR016181">
    <property type="entry name" value="Acyl_CoA_acyltransferase"/>
</dbReference>
<evidence type="ECO:0000256" key="3">
    <source>
        <dbReference type="ARBA" id="ARBA00022679"/>
    </source>
</evidence>
<keyword evidence="5 7" id="KW-0071">Autoinducer synthesis</keyword>
<evidence type="ECO:0000256" key="7">
    <source>
        <dbReference type="PROSITE-ProRule" id="PRU00533"/>
    </source>
</evidence>
<gene>
    <name evidence="9" type="ORF">QO005_004757</name>
</gene>
<evidence type="ECO:0000256" key="6">
    <source>
        <dbReference type="ARBA" id="ARBA00048576"/>
    </source>
</evidence>
<dbReference type="EMBL" id="JAUSWH010000032">
    <property type="protein sequence ID" value="MDQ0458394.1"/>
    <property type="molecule type" value="Genomic_DNA"/>
</dbReference>
<evidence type="ECO:0000256" key="4">
    <source>
        <dbReference type="ARBA" id="ARBA00022691"/>
    </source>
</evidence>
<dbReference type="InterPro" id="IPR018311">
    <property type="entry name" value="Autoind_synth_CS"/>
</dbReference>
<keyword evidence="9" id="KW-0012">Acyltransferase</keyword>
<evidence type="ECO:0000313" key="10">
    <source>
        <dbReference type="Proteomes" id="UP001235269"/>
    </source>
</evidence>
<dbReference type="SUPFAM" id="SSF55729">
    <property type="entry name" value="Acyl-CoA N-acyltransferases (Nat)"/>
    <property type="match status" value="1"/>
</dbReference>
<reference evidence="9 10" key="1">
    <citation type="submission" date="2023-07" db="EMBL/GenBank/DDBJ databases">
        <title>Genomic Encyclopedia of Type Strains, Phase IV (KMG-IV): sequencing the most valuable type-strain genomes for metagenomic binning, comparative biology and taxonomic classification.</title>
        <authorList>
            <person name="Goeker M."/>
        </authorList>
    </citation>
    <scope>NUCLEOTIDE SEQUENCE [LARGE SCALE GENOMIC DNA]</scope>
    <source>
        <strain evidence="9 10">DSM 100301</strain>
    </source>
</reference>
<dbReference type="EC" id="2.3.1.184" evidence="1 8"/>
<organism evidence="9 10">
    <name type="scientific">Rhizobium paknamense</name>
    <dbReference type="NCBI Taxonomy" id="1206817"/>
    <lineage>
        <taxon>Bacteria</taxon>
        <taxon>Pseudomonadati</taxon>
        <taxon>Pseudomonadota</taxon>
        <taxon>Alphaproteobacteria</taxon>
        <taxon>Hyphomicrobiales</taxon>
        <taxon>Rhizobiaceae</taxon>
        <taxon>Rhizobium/Agrobacterium group</taxon>
        <taxon>Rhizobium</taxon>
    </lineage>
</organism>
<proteinExistence type="inferred from homology"/>
<dbReference type="Pfam" id="PF00765">
    <property type="entry name" value="Autoind_synth"/>
    <property type="match status" value="1"/>
</dbReference>
<evidence type="ECO:0000256" key="1">
    <source>
        <dbReference type="ARBA" id="ARBA00012340"/>
    </source>
</evidence>
<dbReference type="PANTHER" id="PTHR39322:SF1">
    <property type="entry name" value="ISOVALERYL-HOMOSERINE LACTONE SYNTHASE"/>
    <property type="match status" value="1"/>
</dbReference>
<comment type="catalytic activity">
    <reaction evidence="6 8">
        <text>a fatty acyl-[ACP] + S-adenosyl-L-methionine = an N-acyl-L-homoserine lactone + S-methyl-5'-thioadenosine + holo-[ACP] + H(+)</text>
        <dbReference type="Rhea" id="RHEA:10096"/>
        <dbReference type="Rhea" id="RHEA-COMP:9685"/>
        <dbReference type="Rhea" id="RHEA-COMP:14125"/>
        <dbReference type="ChEBI" id="CHEBI:15378"/>
        <dbReference type="ChEBI" id="CHEBI:17509"/>
        <dbReference type="ChEBI" id="CHEBI:55474"/>
        <dbReference type="ChEBI" id="CHEBI:59789"/>
        <dbReference type="ChEBI" id="CHEBI:64479"/>
        <dbReference type="ChEBI" id="CHEBI:138651"/>
        <dbReference type="EC" id="2.3.1.184"/>
    </reaction>
</comment>
<accession>A0ABU0IMH0</accession>
<keyword evidence="2 7" id="KW-0673">Quorum sensing</keyword>
<dbReference type="Proteomes" id="UP001235269">
    <property type="component" value="Unassembled WGS sequence"/>
</dbReference>
<dbReference type="RefSeq" id="WP_307160472.1">
    <property type="nucleotide sequence ID" value="NZ_JAUSWH010000032.1"/>
</dbReference>
<dbReference type="PROSITE" id="PS51187">
    <property type="entry name" value="AUTOINDUCER_SYNTH_2"/>
    <property type="match status" value="1"/>
</dbReference>
<comment type="similarity">
    <text evidence="7 8">Belongs to the autoinducer synthase family.</text>
</comment>
<keyword evidence="10" id="KW-1185">Reference proteome</keyword>
<evidence type="ECO:0000313" key="9">
    <source>
        <dbReference type="EMBL" id="MDQ0458394.1"/>
    </source>
</evidence>
<comment type="caution">
    <text evidence="9">The sequence shown here is derived from an EMBL/GenBank/DDBJ whole genome shotgun (WGS) entry which is preliminary data.</text>
</comment>
<evidence type="ECO:0000256" key="5">
    <source>
        <dbReference type="ARBA" id="ARBA00022929"/>
    </source>
</evidence>
<dbReference type="Gene3D" id="3.40.630.30">
    <property type="match status" value="1"/>
</dbReference>
<dbReference type="PRINTS" id="PR01549">
    <property type="entry name" value="AUTOINDCRSYN"/>
</dbReference>
<name>A0ABU0IMH0_9HYPH</name>